<dbReference type="Proteomes" id="UP000075476">
    <property type="component" value="Unassembled WGS sequence"/>
</dbReference>
<accession>A0A9X0MJK1</accession>
<dbReference type="RefSeq" id="WP_061662322.1">
    <property type="nucleotide sequence ID" value="NZ_LOMO01000001.1"/>
</dbReference>
<protein>
    <submittedName>
        <fullName evidence="2">HrgC protein</fullName>
    </submittedName>
</protein>
<sequence length="94" mass="10873">MIIEMINAKNNLREEVKVGFSWTTFFFGALVPLLRGDWKWFLILIVAGLCTYGFAGIIFAFFYNKIYIRELIRKGYTPTSELGKETLKSHGIIM</sequence>
<dbReference type="EMBL" id="LOMO01000001">
    <property type="protein sequence ID" value="KXY50986.1"/>
    <property type="molecule type" value="Genomic_DNA"/>
</dbReference>
<keyword evidence="1" id="KW-0812">Transmembrane</keyword>
<keyword evidence="1" id="KW-1133">Transmembrane helix</keyword>
<evidence type="ECO:0000313" key="3">
    <source>
        <dbReference type="Proteomes" id="UP000075476"/>
    </source>
</evidence>
<proteinExistence type="predicted"/>
<organism evidence="2 3">
    <name type="scientific">Bacillus cereus</name>
    <dbReference type="NCBI Taxonomy" id="1396"/>
    <lineage>
        <taxon>Bacteria</taxon>
        <taxon>Bacillati</taxon>
        <taxon>Bacillota</taxon>
        <taxon>Bacilli</taxon>
        <taxon>Bacillales</taxon>
        <taxon>Bacillaceae</taxon>
        <taxon>Bacillus</taxon>
        <taxon>Bacillus cereus group</taxon>
    </lineage>
</organism>
<reference evidence="2 3" key="1">
    <citation type="submission" date="2015-12" db="EMBL/GenBank/DDBJ databases">
        <title>Bacillus cereus Group isolate.</title>
        <authorList>
            <person name="Kovac J."/>
        </authorList>
    </citation>
    <scope>NUCLEOTIDE SEQUENCE [LARGE SCALE GENOMIC DNA]</scope>
    <source>
        <strain evidence="2 3">FSL K6-0073</strain>
    </source>
</reference>
<keyword evidence="1" id="KW-0472">Membrane</keyword>
<evidence type="ECO:0000313" key="2">
    <source>
        <dbReference type="EMBL" id="KXY50986.1"/>
    </source>
</evidence>
<gene>
    <name evidence="2" type="ORF">AT268_31070</name>
</gene>
<feature type="transmembrane region" description="Helical" evidence="1">
    <location>
        <begin position="16"/>
        <end position="34"/>
    </location>
</feature>
<name>A0A9X0MJK1_BACCE</name>
<evidence type="ECO:0000256" key="1">
    <source>
        <dbReference type="SAM" id="Phobius"/>
    </source>
</evidence>
<feature type="transmembrane region" description="Helical" evidence="1">
    <location>
        <begin position="40"/>
        <end position="63"/>
    </location>
</feature>
<dbReference type="AlphaFoldDB" id="A0A9X0MJK1"/>
<comment type="caution">
    <text evidence="2">The sequence shown here is derived from an EMBL/GenBank/DDBJ whole genome shotgun (WGS) entry which is preliminary data.</text>
</comment>